<dbReference type="InterPro" id="IPR027417">
    <property type="entry name" value="P-loop_NTPase"/>
</dbReference>
<dbReference type="AlphaFoldDB" id="A0AB35WQW7"/>
<name>A0AB35WQW7_9PSED</name>
<dbReference type="EMBL" id="JAZDQP010000007">
    <property type="protein sequence ID" value="MEE1866978.1"/>
    <property type="molecule type" value="Genomic_DNA"/>
</dbReference>
<protein>
    <submittedName>
        <fullName evidence="1">TniB family NTP-binding protein</fullName>
    </submittedName>
</protein>
<dbReference type="Pfam" id="PF05621">
    <property type="entry name" value="TniB"/>
    <property type="match status" value="1"/>
</dbReference>
<accession>A0AB35WQW7</accession>
<sequence length="325" mass="37217">MSDSIIELHPLLREFSQITIYFPEFAIAFSKLCNAIELCNLNKSPMSAIICGHSGVGKTTLLYEAFIKYAQKSPEEKADGIYIRDKAVYFEVPEPITIRELVDNMLIRLGVTNARGSVAHLTSMLITQLQTKGTQVIFLDEIQRLCFSNADKVRVPILNWLTNFMNKLEIPVILAGTQECRYITNYDQPFASRYPWMIVLNPLEYERRPDSHYHRILEKFDETMHELWPMASEVHLNDVEIGAPLFIATSGNLKQISMILILAFYRCLGRAKSCGLTREDLKYACDQLILDHNLTSHNPFLLDLRTCTKIIAGTEETRQKIRVPV</sequence>
<dbReference type="RefSeq" id="WP_330079585.1">
    <property type="nucleotide sequence ID" value="NZ_JAZDCU010000006.1"/>
</dbReference>
<evidence type="ECO:0000313" key="2">
    <source>
        <dbReference type="Proteomes" id="UP001307839"/>
    </source>
</evidence>
<comment type="caution">
    <text evidence="1">The sequence shown here is derived from an EMBL/GenBank/DDBJ whole genome shotgun (WGS) entry which is preliminary data.</text>
</comment>
<gene>
    <name evidence="1" type="ORF">V0R53_11290</name>
</gene>
<dbReference type="Proteomes" id="UP001307839">
    <property type="component" value="Unassembled WGS sequence"/>
</dbReference>
<organism evidence="1 2">
    <name type="scientific">Pseudomonas auratipiscis</name>
    <dbReference type="NCBI Taxonomy" id="3115853"/>
    <lineage>
        <taxon>Bacteria</taxon>
        <taxon>Pseudomonadati</taxon>
        <taxon>Pseudomonadota</taxon>
        <taxon>Gammaproteobacteria</taxon>
        <taxon>Pseudomonadales</taxon>
        <taxon>Pseudomonadaceae</taxon>
        <taxon>Pseudomonas</taxon>
    </lineage>
</organism>
<evidence type="ECO:0000313" key="1">
    <source>
        <dbReference type="EMBL" id="MEE1866978.1"/>
    </source>
</evidence>
<dbReference type="Gene3D" id="3.40.50.300">
    <property type="entry name" value="P-loop containing nucleotide triphosphate hydrolases"/>
    <property type="match status" value="1"/>
</dbReference>
<dbReference type="InterPro" id="IPR008868">
    <property type="entry name" value="TniB"/>
</dbReference>
<reference evidence="1 2" key="1">
    <citation type="submission" date="2024-01" db="EMBL/GenBank/DDBJ databases">
        <title>Unpublished Manusciprt.</title>
        <authorList>
            <person name="Duman M."/>
            <person name="Valdes E.G."/>
            <person name="Ajmi N."/>
            <person name="Altun S."/>
            <person name="Saticioglu I.B."/>
        </authorList>
    </citation>
    <scope>NUCLEOTIDE SEQUENCE [LARGE SCALE GENOMIC DNA]</scope>
    <source>
        <strain evidence="1 2">120P</strain>
    </source>
</reference>
<proteinExistence type="predicted"/>
<keyword evidence="2" id="KW-1185">Reference proteome</keyword>
<dbReference type="SUPFAM" id="SSF52540">
    <property type="entry name" value="P-loop containing nucleoside triphosphate hydrolases"/>
    <property type="match status" value="1"/>
</dbReference>